<evidence type="ECO:0000256" key="3">
    <source>
        <dbReference type="PIRSR" id="PIRSR602401-1"/>
    </source>
</evidence>
<keyword evidence="7" id="KW-1185">Reference proteome</keyword>
<evidence type="ECO:0000313" key="6">
    <source>
        <dbReference type="EMBL" id="KAL3805943.1"/>
    </source>
</evidence>
<dbReference type="PANTHER" id="PTHR24305:SF166">
    <property type="entry name" value="CYTOCHROME P450 12A4, MITOCHONDRIAL-RELATED"/>
    <property type="match status" value="1"/>
</dbReference>
<dbReference type="PRINTS" id="PR00385">
    <property type="entry name" value="P450"/>
</dbReference>
<evidence type="ECO:0008006" key="8">
    <source>
        <dbReference type="Google" id="ProtNLM"/>
    </source>
</evidence>
<accession>A0ABD3R0S2</accession>
<name>A0ABD3R0S2_9STRA</name>
<protein>
    <recommendedName>
        <fullName evidence="8">Cytochrome P450</fullName>
    </recommendedName>
</protein>
<organism evidence="6 7">
    <name type="scientific">Cyclotella cryptica</name>
    <dbReference type="NCBI Taxonomy" id="29204"/>
    <lineage>
        <taxon>Eukaryota</taxon>
        <taxon>Sar</taxon>
        <taxon>Stramenopiles</taxon>
        <taxon>Ochrophyta</taxon>
        <taxon>Bacillariophyta</taxon>
        <taxon>Coscinodiscophyceae</taxon>
        <taxon>Thalassiosirophycidae</taxon>
        <taxon>Stephanodiscales</taxon>
        <taxon>Stephanodiscaceae</taxon>
        <taxon>Cyclotella</taxon>
    </lineage>
</organism>
<dbReference type="InterPro" id="IPR001128">
    <property type="entry name" value="Cyt_P450"/>
</dbReference>
<dbReference type="Proteomes" id="UP001516023">
    <property type="component" value="Unassembled WGS sequence"/>
</dbReference>
<dbReference type="InterPro" id="IPR050121">
    <property type="entry name" value="Cytochrome_P450_monoxygenase"/>
</dbReference>
<keyword evidence="3 4" id="KW-0479">Metal-binding</keyword>
<dbReference type="PROSITE" id="PS00086">
    <property type="entry name" value="CYTOCHROME_P450"/>
    <property type="match status" value="1"/>
</dbReference>
<dbReference type="GO" id="GO:0004497">
    <property type="term" value="F:monooxygenase activity"/>
    <property type="evidence" value="ECO:0007669"/>
    <property type="project" value="UniProtKB-KW"/>
</dbReference>
<dbReference type="PANTHER" id="PTHR24305">
    <property type="entry name" value="CYTOCHROME P450"/>
    <property type="match status" value="1"/>
</dbReference>
<dbReference type="InterPro" id="IPR017972">
    <property type="entry name" value="Cyt_P450_CS"/>
</dbReference>
<evidence type="ECO:0000256" key="1">
    <source>
        <dbReference type="ARBA" id="ARBA00001971"/>
    </source>
</evidence>
<gene>
    <name evidence="6" type="ORF">HJC23_007904</name>
</gene>
<keyword evidence="4" id="KW-0503">Monooxygenase</keyword>
<evidence type="ECO:0000256" key="4">
    <source>
        <dbReference type="RuleBase" id="RU000461"/>
    </source>
</evidence>
<comment type="similarity">
    <text evidence="2 4">Belongs to the cytochrome P450 family.</text>
</comment>
<feature type="binding site" description="axial binding residue" evidence="3">
    <location>
        <position position="482"/>
    </location>
    <ligand>
        <name>heme</name>
        <dbReference type="ChEBI" id="CHEBI:30413"/>
    </ligand>
    <ligandPart>
        <name>Fe</name>
        <dbReference type="ChEBI" id="CHEBI:18248"/>
    </ligandPart>
</feature>
<keyword evidence="3 4" id="KW-0349">Heme</keyword>
<dbReference type="EMBL" id="JABMIG020000001">
    <property type="protein sequence ID" value="KAL3805943.1"/>
    <property type="molecule type" value="Genomic_DNA"/>
</dbReference>
<dbReference type="InterPro" id="IPR002401">
    <property type="entry name" value="Cyt_P450_E_grp-I"/>
</dbReference>
<dbReference type="InterPro" id="IPR036396">
    <property type="entry name" value="Cyt_P450_sf"/>
</dbReference>
<sequence>MFSTKTENNSSWLEWTASYHESGGSDGNASTLLTATFAVLLSILIATLFVPRRKRCHPVAPGNLPFIGHTLSLVNSDEFMSVLTRWANDVARNSGTYEFYLFGQRWIVLCDEASVMRAMRMRPFKLCRPSRMNNAINSLGFTGLFTAEGNVWKKERRLVSPTLNMNHIGDYFSYIKLVASRLTSKWARERAASSALMDLSKYSLDIAALSILGMDFDSLNNPDHELARGIEELFHIMFRRSLSPVPYWKLPLCGNIDNGIQLSGKVAGILKDLIRNYNKEKESGHIDKAREKKTCLQNLVDASDGEDAKLEEDRVMGNLGTLIMAGTDTTSTTLAACLWELAHDHQLQEALYKEITQSGLEMENLTLSHVVNGFPRLHALLFEVLRLKGPAPMIFLEPGEPFDFYGEVIKPGTMVCALTAVLSKKATSDVPPGPSGEGPQNFCPQRWLVPQDSSDPSSPITVIQPSSKQGGYMPFGHGPRICPGAQLAKVEVLTGLFSILKKFELAPIANHPPVRRVSRFTETFDGEIQLALKERQ</sequence>
<dbReference type="GO" id="GO:0046872">
    <property type="term" value="F:metal ion binding"/>
    <property type="evidence" value="ECO:0007669"/>
    <property type="project" value="UniProtKB-KW"/>
</dbReference>
<dbReference type="AlphaFoldDB" id="A0ABD3R0S2"/>
<reference evidence="6 7" key="1">
    <citation type="journal article" date="2020" name="G3 (Bethesda)">
        <title>Improved Reference Genome for Cyclotella cryptica CCMP332, a Model for Cell Wall Morphogenesis, Salinity Adaptation, and Lipid Production in Diatoms (Bacillariophyta).</title>
        <authorList>
            <person name="Roberts W.R."/>
            <person name="Downey K.M."/>
            <person name="Ruck E.C."/>
            <person name="Traller J.C."/>
            <person name="Alverson A.J."/>
        </authorList>
    </citation>
    <scope>NUCLEOTIDE SEQUENCE [LARGE SCALE GENOMIC DNA]</scope>
    <source>
        <strain evidence="6 7">CCMP332</strain>
    </source>
</reference>
<comment type="caution">
    <text evidence="6">The sequence shown here is derived from an EMBL/GenBank/DDBJ whole genome shotgun (WGS) entry which is preliminary data.</text>
</comment>
<keyword evidence="3 4" id="KW-0408">Iron</keyword>
<evidence type="ECO:0000313" key="7">
    <source>
        <dbReference type="Proteomes" id="UP001516023"/>
    </source>
</evidence>
<keyword evidence="5" id="KW-0812">Transmembrane</keyword>
<evidence type="ECO:0000256" key="5">
    <source>
        <dbReference type="SAM" id="Phobius"/>
    </source>
</evidence>
<keyword evidence="4" id="KW-0560">Oxidoreductase</keyword>
<dbReference type="SUPFAM" id="SSF48264">
    <property type="entry name" value="Cytochrome P450"/>
    <property type="match status" value="1"/>
</dbReference>
<keyword evidence="5" id="KW-0472">Membrane</keyword>
<dbReference type="PRINTS" id="PR00463">
    <property type="entry name" value="EP450I"/>
</dbReference>
<comment type="cofactor">
    <cofactor evidence="1 3">
        <name>heme</name>
        <dbReference type="ChEBI" id="CHEBI:30413"/>
    </cofactor>
</comment>
<proteinExistence type="inferred from homology"/>
<evidence type="ECO:0000256" key="2">
    <source>
        <dbReference type="ARBA" id="ARBA00010617"/>
    </source>
</evidence>
<dbReference type="Pfam" id="PF00067">
    <property type="entry name" value="p450"/>
    <property type="match status" value="1"/>
</dbReference>
<feature type="transmembrane region" description="Helical" evidence="5">
    <location>
        <begin position="29"/>
        <end position="50"/>
    </location>
</feature>
<keyword evidence="5" id="KW-1133">Transmembrane helix</keyword>
<dbReference type="Gene3D" id="1.10.630.10">
    <property type="entry name" value="Cytochrome P450"/>
    <property type="match status" value="1"/>
</dbReference>